<feature type="region of interest" description="Disordered" evidence="1">
    <location>
        <begin position="1"/>
        <end position="43"/>
    </location>
</feature>
<evidence type="ECO:0000313" key="2">
    <source>
        <dbReference type="EMBL" id="KAK9535995.1"/>
    </source>
</evidence>
<sequence>MPKTQDKGSSAVKGNSIEADQAGNQSEAAEGRRNPGTSIDPGDIIRAIKELKTDLKGDNDCLRQKMIHMGQEINGKLDNLVTEMQSLSDRVGEVETRVEQVEGWALEATGAICTCLEQQRILQQKLTDLESRSRRNNMRLFGVAEGEEGNSVPQFIVKLLRSELPLPQELDLKIQRAHRGFVSKLHPRIYGFTGIRGPEHTLVHKKRSGS</sequence>
<dbReference type="InterPro" id="IPR004244">
    <property type="entry name" value="Transposase_22"/>
</dbReference>
<name>A0AAW1FPB5_ZOAVI</name>
<keyword evidence="3" id="KW-1185">Reference proteome</keyword>
<gene>
    <name evidence="2" type="ORF">VZT92_005820</name>
</gene>
<reference evidence="2 3" key="1">
    <citation type="journal article" date="2024" name="Genome Biol. Evol.">
        <title>Chromosome-level genome assembly of the viviparous eelpout Zoarces viviparus.</title>
        <authorList>
            <person name="Fuhrmann N."/>
            <person name="Brasseur M.V."/>
            <person name="Bakowski C.E."/>
            <person name="Podsiadlowski L."/>
            <person name="Prost S."/>
            <person name="Krehenwinkel H."/>
            <person name="Mayer C."/>
        </authorList>
    </citation>
    <scope>NUCLEOTIDE SEQUENCE [LARGE SCALE GENOMIC DNA]</scope>
    <source>
        <strain evidence="2">NO-MEL_2022_Ind0_liver</strain>
    </source>
</reference>
<evidence type="ECO:0000256" key="1">
    <source>
        <dbReference type="SAM" id="MobiDB-lite"/>
    </source>
</evidence>
<evidence type="ECO:0000313" key="3">
    <source>
        <dbReference type="Proteomes" id="UP001488805"/>
    </source>
</evidence>
<proteinExistence type="predicted"/>
<comment type="caution">
    <text evidence="2">The sequence shown here is derived from an EMBL/GenBank/DDBJ whole genome shotgun (WGS) entry which is preliminary data.</text>
</comment>
<protein>
    <submittedName>
        <fullName evidence="2">Uncharacterized protein</fullName>
    </submittedName>
</protein>
<organism evidence="2 3">
    <name type="scientific">Zoarces viviparus</name>
    <name type="common">Viviparous eelpout</name>
    <name type="synonym">Blennius viviparus</name>
    <dbReference type="NCBI Taxonomy" id="48416"/>
    <lineage>
        <taxon>Eukaryota</taxon>
        <taxon>Metazoa</taxon>
        <taxon>Chordata</taxon>
        <taxon>Craniata</taxon>
        <taxon>Vertebrata</taxon>
        <taxon>Euteleostomi</taxon>
        <taxon>Actinopterygii</taxon>
        <taxon>Neopterygii</taxon>
        <taxon>Teleostei</taxon>
        <taxon>Neoteleostei</taxon>
        <taxon>Acanthomorphata</taxon>
        <taxon>Eupercaria</taxon>
        <taxon>Perciformes</taxon>
        <taxon>Cottioidei</taxon>
        <taxon>Zoarcales</taxon>
        <taxon>Zoarcidae</taxon>
        <taxon>Zoarcinae</taxon>
        <taxon>Zoarces</taxon>
    </lineage>
</organism>
<accession>A0AAW1FPB5</accession>
<dbReference type="Proteomes" id="UP001488805">
    <property type="component" value="Unassembled WGS sequence"/>
</dbReference>
<dbReference type="AlphaFoldDB" id="A0AAW1FPB5"/>
<dbReference type="PANTHER" id="PTHR11505">
    <property type="entry name" value="L1 TRANSPOSABLE ELEMENT-RELATED"/>
    <property type="match status" value="1"/>
</dbReference>
<dbReference type="EMBL" id="JBCEZU010000045">
    <property type="protein sequence ID" value="KAK9535995.1"/>
    <property type="molecule type" value="Genomic_DNA"/>
</dbReference>
<dbReference type="Gene3D" id="3.30.70.1820">
    <property type="entry name" value="L1 transposable element, RRM domain"/>
    <property type="match status" value="1"/>
</dbReference>